<comment type="similarity">
    <text evidence="2 10">Belongs to the mitochondrial carrier (TC 2.A.29) family.</text>
</comment>
<evidence type="ECO:0000313" key="11">
    <source>
        <dbReference type="EMBL" id="KAL0102101.1"/>
    </source>
</evidence>
<organism evidence="11 12">
    <name type="scientific">Cardiocondyla obscurior</name>
    <dbReference type="NCBI Taxonomy" id="286306"/>
    <lineage>
        <taxon>Eukaryota</taxon>
        <taxon>Metazoa</taxon>
        <taxon>Ecdysozoa</taxon>
        <taxon>Arthropoda</taxon>
        <taxon>Hexapoda</taxon>
        <taxon>Insecta</taxon>
        <taxon>Pterygota</taxon>
        <taxon>Neoptera</taxon>
        <taxon>Endopterygota</taxon>
        <taxon>Hymenoptera</taxon>
        <taxon>Apocrita</taxon>
        <taxon>Aculeata</taxon>
        <taxon>Formicoidea</taxon>
        <taxon>Formicidae</taxon>
        <taxon>Myrmicinae</taxon>
        <taxon>Cardiocondyla</taxon>
    </lineage>
</organism>
<keyword evidence="7" id="KW-0496">Mitochondrion</keyword>
<evidence type="ECO:0000256" key="8">
    <source>
        <dbReference type="ARBA" id="ARBA00023136"/>
    </source>
</evidence>
<evidence type="ECO:0000313" key="12">
    <source>
        <dbReference type="Proteomes" id="UP001430953"/>
    </source>
</evidence>
<dbReference type="InterPro" id="IPR018108">
    <property type="entry name" value="MCP_transmembrane"/>
</dbReference>
<evidence type="ECO:0000256" key="2">
    <source>
        <dbReference type="ARBA" id="ARBA00006375"/>
    </source>
</evidence>
<evidence type="ECO:0000256" key="5">
    <source>
        <dbReference type="ARBA" id="ARBA00022737"/>
    </source>
</evidence>
<keyword evidence="6" id="KW-1133">Transmembrane helix</keyword>
<comment type="caution">
    <text evidence="11">The sequence shown here is derived from an EMBL/GenBank/DDBJ whole genome shotgun (WGS) entry which is preliminary data.</text>
</comment>
<dbReference type="GO" id="GO:0000064">
    <property type="term" value="F:L-ornithine transmembrane transporter activity"/>
    <property type="evidence" value="ECO:0007669"/>
    <property type="project" value="TreeGrafter"/>
</dbReference>
<feature type="repeat" description="Solcar" evidence="9">
    <location>
        <begin position="125"/>
        <end position="224"/>
    </location>
</feature>
<dbReference type="FunFam" id="1.50.40.10:FF:000146">
    <property type="entry name" value="Uncharacterized protein, isoform B"/>
    <property type="match status" value="1"/>
</dbReference>
<dbReference type="GO" id="GO:1990575">
    <property type="term" value="P:mitochondrial L-ornithine transmembrane transport"/>
    <property type="evidence" value="ECO:0007669"/>
    <property type="project" value="TreeGrafter"/>
</dbReference>
<dbReference type="SUPFAM" id="SSF103506">
    <property type="entry name" value="Mitochondrial carrier"/>
    <property type="match status" value="1"/>
</dbReference>
<keyword evidence="5" id="KW-0677">Repeat</keyword>
<keyword evidence="12" id="KW-1185">Reference proteome</keyword>
<keyword evidence="4 9" id="KW-0812">Transmembrane</keyword>
<dbReference type="GO" id="GO:0031966">
    <property type="term" value="C:mitochondrial membrane"/>
    <property type="evidence" value="ECO:0007669"/>
    <property type="project" value="UniProtKB-SubCell"/>
</dbReference>
<feature type="repeat" description="Solcar" evidence="9">
    <location>
        <begin position="27"/>
        <end position="112"/>
    </location>
</feature>
<dbReference type="AlphaFoldDB" id="A0AAW2EI97"/>
<dbReference type="Pfam" id="PF00153">
    <property type="entry name" value="Mito_carr"/>
    <property type="match status" value="3"/>
</dbReference>
<evidence type="ECO:0000256" key="9">
    <source>
        <dbReference type="PROSITE-ProRule" id="PRU00282"/>
    </source>
</evidence>
<evidence type="ECO:0000256" key="7">
    <source>
        <dbReference type="ARBA" id="ARBA00023128"/>
    </source>
</evidence>
<evidence type="ECO:0000256" key="4">
    <source>
        <dbReference type="ARBA" id="ARBA00022692"/>
    </source>
</evidence>
<evidence type="ECO:0008006" key="13">
    <source>
        <dbReference type="Google" id="ProtNLM"/>
    </source>
</evidence>
<dbReference type="PROSITE" id="PS50920">
    <property type="entry name" value="SOLCAR"/>
    <property type="match status" value="3"/>
</dbReference>
<evidence type="ECO:0000256" key="1">
    <source>
        <dbReference type="ARBA" id="ARBA00004225"/>
    </source>
</evidence>
<evidence type="ECO:0000256" key="6">
    <source>
        <dbReference type="ARBA" id="ARBA00022989"/>
    </source>
</evidence>
<keyword evidence="3 10" id="KW-0813">Transport</keyword>
<evidence type="ECO:0000256" key="3">
    <source>
        <dbReference type="ARBA" id="ARBA00022448"/>
    </source>
</evidence>
<dbReference type="Proteomes" id="UP001430953">
    <property type="component" value="Unassembled WGS sequence"/>
</dbReference>
<reference evidence="11 12" key="1">
    <citation type="submission" date="2023-03" db="EMBL/GenBank/DDBJ databases">
        <title>High recombination rates correlate with genetic variation in Cardiocondyla obscurior ants.</title>
        <authorList>
            <person name="Errbii M."/>
        </authorList>
    </citation>
    <scope>NUCLEOTIDE SEQUENCE [LARGE SCALE GENOMIC DNA]</scope>
    <source>
        <strain evidence="11">Alpha-2009</strain>
        <tissue evidence="11">Whole body</tissue>
    </source>
</reference>
<dbReference type="EMBL" id="JADYXP020000023">
    <property type="protein sequence ID" value="KAL0102101.1"/>
    <property type="molecule type" value="Genomic_DNA"/>
</dbReference>
<dbReference type="InterPro" id="IPR050567">
    <property type="entry name" value="Mitochondrial_Carrier"/>
</dbReference>
<comment type="subcellular location">
    <subcellularLocation>
        <location evidence="1">Mitochondrion membrane</location>
        <topology evidence="1">Multi-pass membrane protein</topology>
    </subcellularLocation>
</comment>
<dbReference type="InterPro" id="IPR023395">
    <property type="entry name" value="MCP_dom_sf"/>
</dbReference>
<protein>
    <recommendedName>
        <fullName evidence="13">Mitochondrial ornithine transporter 1</fullName>
    </recommendedName>
</protein>
<dbReference type="Gene3D" id="1.50.40.10">
    <property type="entry name" value="Mitochondrial carrier domain"/>
    <property type="match status" value="1"/>
</dbReference>
<sequence>MTTSSFIEPIGPETAYVPTENGRGTIKDGVIDFVAGSLGGVALVYVGQPLDTVKVKMQTFPSMYKGMVNCFLRTLRTDGIARGLYAGTIPAVVANVAENSVLFAAYGGCQKAIAHLSGVQSVKELSSFSNASAGFFAAFFSSLTLCPTELIKCKLQAMREVEQTKTVTAIKESMKSRIGPWNLTKQILKEQGVRGLFTGLSSTIAREMPGYFFFFGGYEATRELLAAKGQSRDDIGWQKTMVAGAVGGTMLWLAIFPADVVKSRIQVQNLKTPAWIVFKNISRQEGIGALYNGLMPTLIRTVPATATLFVTVEYTKKVMNNYF</sequence>
<feature type="repeat" description="Solcar" evidence="9">
    <location>
        <begin position="235"/>
        <end position="318"/>
    </location>
</feature>
<proteinExistence type="inferred from homology"/>
<keyword evidence="8 9" id="KW-0472">Membrane</keyword>
<accession>A0AAW2EI97</accession>
<gene>
    <name evidence="11" type="ORF">PUN28_018565</name>
</gene>
<name>A0AAW2EI97_9HYME</name>
<evidence type="ECO:0000256" key="10">
    <source>
        <dbReference type="RuleBase" id="RU000488"/>
    </source>
</evidence>
<dbReference type="PANTHER" id="PTHR45624:SF12">
    <property type="entry name" value="MITOCHONDRIAL ORNITHINE TRANSPORTER 1"/>
    <property type="match status" value="1"/>
</dbReference>
<dbReference type="PANTHER" id="PTHR45624">
    <property type="entry name" value="MITOCHONDRIAL BASIC AMINO ACIDS TRANSPORTER-RELATED"/>
    <property type="match status" value="1"/>
</dbReference>